<evidence type="ECO:0000313" key="1">
    <source>
        <dbReference type="EMBL" id="MCK8140543.1"/>
    </source>
</evidence>
<protein>
    <submittedName>
        <fullName evidence="1">Uncharacterized protein</fullName>
    </submittedName>
</protein>
<reference evidence="1" key="1">
    <citation type="submission" date="2022-04" db="EMBL/GenBank/DDBJ databases">
        <title>Flavobacterium pygoscelis sp. nov. isolated from Chinstrap chick (Pygoscelis antarcticus).</title>
        <authorList>
            <person name="Irgang R."/>
            <person name="Poblete-Morales M."/>
            <person name="Avendano-Herrera R."/>
        </authorList>
    </citation>
    <scope>NUCLEOTIDE SEQUENCE</scope>
    <source>
        <strain evidence="1">I-SCBP12n</strain>
    </source>
</reference>
<dbReference type="RefSeq" id="WP_248427308.1">
    <property type="nucleotide sequence ID" value="NZ_JALNUB010000001.1"/>
</dbReference>
<evidence type="ECO:0000313" key="2">
    <source>
        <dbReference type="Proteomes" id="UP001139260"/>
    </source>
</evidence>
<sequence>MEFPQEIQSVSYQKNIEKSTIQFCIEFQIPLAKTIHLKKVYFHNQQAVIEAINTNKFVAHFTANSKKVDLILDSHSTKEYANKPPVIAKSKFELKSNEAVLEYQINNKTNYFKITNVIERVVR</sequence>
<dbReference type="Proteomes" id="UP001139260">
    <property type="component" value="Unassembled WGS sequence"/>
</dbReference>
<keyword evidence="2" id="KW-1185">Reference proteome</keyword>
<organism evidence="1 2">
    <name type="scientific">Flavobacterium pygoscelis</name>
    <dbReference type="NCBI Taxonomy" id="2893176"/>
    <lineage>
        <taxon>Bacteria</taxon>
        <taxon>Pseudomonadati</taxon>
        <taxon>Bacteroidota</taxon>
        <taxon>Flavobacteriia</taxon>
        <taxon>Flavobacteriales</taxon>
        <taxon>Flavobacteriaceae</taxon>
        <taxon>Flavobacterium</taxon>
    </lineage>
</organism>
<gene>
    <name evidence="1" type="ORF">MW871_01420</name>
</gene>
<accession>A0A9X2BKC3</accession>
<dbReference type="EMBL" id="JALNUB010000001">
    <property type="protein sequence ID" value="MCK8140543.1"/>
    <property type="molecule type" value="Genomic_DNA"/>
</dbReference>
<proteinExistence type="predicted"/>
<dbReference type="AlphaFoldDB" id="A0A9X2BKC3"/>
<comment type="caution">
    <text evidence="1">The sequence shown here is derived from an EMBL/GenBank/DDBJ whole genome shotgun (WGS) entry which is preliminary data.</text>
</comment>
<name>A0A9X2BKC3_9FLAO</name>